<gene>
    <name evidence="1" type="ORF">BpHYR1_015091</name>
</gene>
<dbReference type="AlphaFoldDB" id="A0A3M7PKF8"/>
<keyword evidence="2" id="KW-1185">Reference proteome</keyword>
<dbReference type="Proteomes" id="UP000276133">
    <property type="component" value="Unassembled WGS sequence"/>
</dbReference>
<organism evidence="1 2">
    <name type="scientific">Brachionus plicatilis</name>
    <name type="common">Marine rotifer</name>
    <name type="synonym">Brachionus muelleri</name>
    <dbReference type="NCBI Taxonomy" id="10195"/>
    <lineage>
        <taxon>Eukaryota</taxon>
        <taxon>Metazoa</taxon>
        <taxon>Spiralia</taxon>
        <taxon>Gnathifera</taxon>
        <taxon>Rotifera</taxon>
        <taxon>Eurotatoria</taxon>
        <taxon>Monogononta</taxon>
        <taxon>Pseudotrocha</taxon>
        <taxon>Ploima</taxon>
        <taxon>Brachionidae</taxon>
        <taxon>Brachionus</taxon>
    </lineage>
</organism>
<reference evidence="1 2" key="1">
    <citation type="journal article" date="2018" name="Sci. Rep.">
        <title>Genomic signatures of local adaptation to the degree of environmental predictability in rotifers.</title>
        <authorList>
            <person name="Franch-Gras L."/>
            <person name="Hahn C."/>
            <person name="Garcia-Roger E.M."/>
            <person name="Carmona M.J."/>
            <person name="Serra M."/>
            <person name="Gomez A."/>
        </authorList>
    </citation>
    <scope>NUCLEOTIDE SEQUENCE [LARGE SCALE GENOMIC DNA]</scope>
    <source>
        <strain evidence="1">HYR1</strain>
    </source>
</reference>
<evidence type="ECO:0000313" key="2">
    <source>
        <dbReference type="Proteomes" id="UP000276133"/>
    </source>
</evidence>
<protein>
    <submittedName>
        <fullName evidence="1">Uncharacterized protein</fullName>
    </submittedName>
</protein>
<proteinExistence type="predicted"/>
<dbReference type="EMBL" id="REGN01010209">
    <property type="protein sequence ID" value="RMZ99468.1"/>
    <property type="molecule type" value="Genomic_DNA"/>
</dbReference>
<accession>A0A3M7PKF8</accession>
<sequence length="108" mass="12600">MNLKKYLRIFKKIFEKHLVMISKYLSLISLKLGSFESPRTLLVSSLSASLILFDYVLLLFEKVLITKWHYLTSTLKNRFSTSSKSNKHAILRNTLSTVLYTFLCVFDT</sequence>
<comment type="caution">
    <text evidence="1">The sequence shown here is derived from an EMBL/GenBank/DDBJ whole genome shotgun (WGS) entry which is preliminary data.</text>
</comment>
<name>A0A3M7PKF8_BRAPC</name>
<evidence type="ECO:0000313" key="1">
    <source>
        <dbReference type="EMBL" id="RMZ99468.1"/>
    </source>
</evidence>